<evidence type="ECO:0000313" key="3">
    <source>
        <dbReference type="Proteomes" id="UP001289615"/>
    </source>
</evidence>
<organism evidence="2 3">
    <name type="scientific">Lysinibacillus irui</name>
    <dbReference type="NCBI Taxonomy" id="2998077"/>
    <lineage>
        <taxon>Bacteria</taxon>
        <taxon>Bacillati</taxon>
        <taxon>Bacillota</taxon>
        <taxon>Bacilli</taxon>
        <taxon>Bacillales</taxon>
        <taxon>Bacillaceae</taxon>
        <taxon>Lysinibacillus</taxon>
    </lineage>
</organism>
<evidence type="ECO:0000256" key="1">
    <source>
        <dbReference type="SAM" id="MobiDB-lite"/>
    </source>
</evidence>
<dbReference type="Proteomes" id="UP001289615">
    <property type="component" value="Unassembled WGS sequence"/>
</dbReference>
<gene>
    <name evidence="2" type="ORF">U6C28_18720</name>
</gene>
<dbReference type="PROSITE" id="PS51257">
    <property type="entry name" value="PROKAR_LIPOPROTEIN"/>
    <property type="match status" value="1"/>
</dbReference>
<dbReference type="EMBL" id="JAXUIA010000014">
    <property type="protein sequence ID" value="MEA0978344.1"/>
    <property type="molecule type" value="Genomic_DNA"/>
</dbReference>
<sequence length="249" mass="27469">MKKLLLLGAMSALLLAACGEEKAEQPKEEKPVAEEKQQAEKETSDLPDYKIEEDDFGKGMWKVTLSTPSTDENELKALVEETKNLAAEKYKDVSSIWVNIKTTDSVANTYAATAKVALDEKGKATTGLNELGVFEFNYNVGETHETSAEDLPQSNANYTADDILKAFQDAGLSTTEPRDNSHNCVKLECTKLITTEDVSIYEWPSVEKAQEVSAKKFGDAQAGTIIIRMNDKSLDIQKYVDAMNNVVNK</sequence>
<dbReference type="RefSeq" id="WP_322612003.1">
    <property type="nucleotide sequence ID" value="NZ_JAXLNX010000019.1"/>
</dbReference>
<comment type="caution">
    <text evidence="2">The sequence shown here is derived from an EMBL/GenBank/DDBJ whole genome shotgun (WGS) entry which is preliminary data.</text>
</comment>
<evidence type="ECO:0008006" key="4">
    <source>
        <dbReference type="Google" id="ProtNLM"/>
    </source>
</evidence>
<feature type="compositionally biased region" description="Basic and acidic residues" evidence="1">
    <location>
        <begin position="20"/>
        <end position="50"/>
    </location>
</feature>
<evidence type="ECO:0000313" key="2">
    <source>
        <dbReference type="EMBL" id="MEA0978344.1"/>
    </source>
</evidence>
<proteinExistence type="predicted"/>
<accession>A0ABU5NQU2</accession>
<reference evidence="2 3" key="1">
    <citation type="submission" date="2023-12" db="EMBL/GenBank/DDBJ databases">
        <title>Genome comparison identifies genes involved in endophytic behavior of Lysinibacillus irui and provides insights into its role as a plant-growth promoting bacterium.</title>
        <authorList>
            <person name="Hilario S."/>
            <person name="Matos I."/>
            <person name="Goncalves M.F.M."/>
            <person name="Pardo C.A."/>
            <person name="Santos M.J."/>
        </authorList>
    </citation>
    <scope>NUCLEOTIDE SEQUENCE [LARGE SCALE GENOMIC DNA]</scope>
    <source>
        <strain evidence="2 3">B3</strain>
    </source>
</reference>
<feature type="region of interest" description="Disordered" evidence="1">
    <location>
        <begin position="20"/>
        <end position="52"/>
    </location>
</feature>
<name>A0ABU5NQU2_9BACI</name>
<keyword evidence="3" id="KW-1185">Reference proteome</keyword>
<protein>
    <recommendedName>
        <fullName evidence="4">Deacetylase PdaC domain-containing protein</fullName>
    </recommendedName>
</protein>